<dbReference type="RefSeq" id="WP_344797276.1">
    <property type="nucleotide sequence ID" value="NZ_BAABBN010000004.1"/>
</dbReference>
<evidence type="ECO:0000256" key="3">
    <source>
        <dbReference type="ARBA" id="ARBA00022448"/>
    </source>
</evidence>
<keyword evidence="10 11" id="KW-0998">Cell outer membrane</keyword>
<keyword evidence="6" id="KW-0732">Signal</keyword>
<dbReference type="InterPro" id="IPR000531">
    <property type="entry name" value="Beta-barrel_TonB"/>
</dbReference>
<evidence type="ECO:0000259" key="13">
    <source>
        <dbReference type="Pfam" id="PF00593"/>
    </source>
</evidence>
<dbReference type="Pfam" id="PF00593">
    <property type="entry name" value="TonB_dep_Rec_b-barrel"/>
    <property type="match status" value="1"/>
</dbReference>
<evidence type="ECO:0000256" key="10">
    <source>
        <dbReference type="ARBA" id="ARBA00023237"/>
    </source>
</evidence>
<keyword evidence="8 11" id="KW-0472">Membrane</keyword>
<comment type="similarity">
    <text evidence="2">Belongs to the TonB-dependent receptor family. Hemoglobin/haptoglobin binding protein subfamily.</text>
</comment>
<keyword evidence="4 11" id="KW-1134">Transmembrane beta strand</keyword>
<keyword evidence="3 11" id="KW-0813">Transport</keyword>
<keyword evidence="9 15" id="KW-0675">Receptor</keyword>
<evidence type="ECO:0000256" key="2">
    <source>
        <dbReference type="ARBA" id="ARBA00008143"/>
    </source>
</evidence>
<dbReference type="EMBL" id="BAABBN010000004">
    <property type="protein sequence ID" value="GAA3921035.1"/>
    <property type="molecule type" value="Genomic_DNA"/>
</dbReference>
<dbReference type="Gene3D" id="2.170.130.10">
    <property type="entry name" value="TonB-dependent receptor, plug domain"/>
    <property type="match status" value="1"/>
</dbReference>
<evidence type="ECO:0000259" key="14">
    <source>
        <dbReference type="Pfam" id="PF07715"/>
    </source>
</evidence>
<reference evidence="16" key="1">
    <citation type="journal article" date="2019" name="Int. J. Syst. Evol. Microbiol.">
        <title>The Global Catalogue of Microorganisms (GCM) 10K type strain sequencing project: providing services to taxonomists for standard genome sequencing and annotation.</title>
        <authorList>
            <consortium name="The Broad Institute Genomics Platform"/>
            <consortium name="The Broad Institute Genome Sequencing Center for Infectious Disease"/>
            <person name="Wu L."/>
            <person name="Ma J."/>
        </authorList>
    </citation>
    <scope>NUCLEOTIDE SEQUENCE [LARGE SCALE GENOMIC DNA]</scope>
    <source>
        <strain evidence="16">JCM 17551</strain>
    </source>
</reference>
<evidence type="ECO:0000256" key="6">
    <source>
        <dbReference type="ARBA" id="ARBA00022729"/>
    </source>
</evidence>
<dbReference type="Gene3D" id="2.40.170.20">
    <property type="entry name" value="TonB-dependent receptor, beta-barrel domain"/>
    <property type="match status" value="1"/>
</dbReference>
<dbReference type="SUPFAM" id="SSF56935">
    <property type="entry name" value="Porins"/>
    <property type="match status" value="1"/>
</dbReference>
<sequence length="722" mass="81654">MEIRFSKLSPLALAVSPIVVGSFVSSLFLSSHVSASGALASETNTIVLGEIVVTGTREEQTKSEITDSVTTYDSVDIDYIAPSHPSELVNRSAGVHINNLSGEGHMTSIRQPITTSGVYLFLEDGIPTRPTGFFNHNGLYEVNMPQSNRVEVTKGPGSALYGSDAIGGIINSITKPSPEQPEASAQVEAGSYGWKRMLATVGDKVSEDSGFRADVNVTDNSGYRQEADYSRLSTTLRFDSQLNNLWNSKTILSYTEVDQSGVSSLESHDYRHNPKKNRYHGDIGYRDVNALRLSNEFTFQPNEDRLISFIPYFRDNDTEMMPSWMITYDPNIRKTEFQSYGLMSKLRQNVWSGKGKFIVGMDVDYTPSKYEEKDITLTQEGDIYTDYSETGVLHYDYDADQLSVSPYFHTEWQVLPKVRLDAGLRYDYFEVDYEDHLSNQAVDNRHLRPDSQSIEFDEFSPKAGILFNFHPKHAAYFNYRHAFRAPSVGQLFRPGSSQESTELEPVKSDSFELGLRGQLVGSHQYELAIYTMTVKDDIVSYIDESDRKTTNAGETSHKGVELSLRGDVTDEVTYALAFTYTKQEYKDFEYIYRCRPPVCSSFVQETRNFEGFDLPRAPKTIGNVTLNYYPEFLPKASFEAEWEHLGSYYTDETNTSEYDGHNLFNLRANYDYSDDVSFFARVMNVTDRRYSTYTSNQVGVSEISYRPGNPMTGVFGIKVNVL</sequence>
<gene>
    <name evidence="15" type="ORF">GCM10022277_16000</name>
</gene>
<protein>
    <submittedName>
        <fullName evidence="15">TonB-dependent receptor</fullName>
    </submittedName>
</protein>
<evidence type="ECO:0000256" key="5">
    <source>
        <dbReference type="ARBA" id="ARBA00022692"/>
    </source>
</evidence>
<feature type="domain" description="TonB-dependent receptor plug" evidence="14">
    <location>
        <begin position="62"/>
        <end position="169"/>
    </location>
</feature>
<proteinExistence type="inferred from homology"/>
<evidence type="ECO:0000256" key="7">
    <source>
        <dbReference type="ARBA" id="ARBA00023077"/>
    </source>
</evidence>
<dbReference type="InterPro" id="IPR036942">
    <property type="entry name" value="Beta-barrel_TonB_sf"/>
</dbReference>
<comment type="caution">
    <text evidence="15">The sequence shown here is derived from an EMBL/GenBank/DDBJ whole genome shotgun (WGS) entry which is preliminary data.</text>
</comment>
<name>A0ABP7ME99_9GAMM</name>
<dbReference type="PANTHER" id="PTHR30069:SF29">
    <property type="entry name" value="HEMOGLOBIN AND HEMOGLOBIN-HAPTOGLOBIN-BINDING PROTEIN 1-RELATED"/>
    <property type="match status" value="1"/>
</dbReference>
<dbReference type="PROSITE" id="PS52016">
    <property type="entry name" value="TONB_DEPENDENT_REC_3"/>
    <property type="match status" value="1"/>
</dbReference>
<keyword evidence="5 11" id="KW-0812">Transmembrane</keyword>
<dbReference type="CDD" id="cd01347">
    <property type="entry name" value="ligand_gated_channel"/>
    <property type="match status" value="1"/>
</dbReference>
<comment type="subcellular location">
    <subcellularLocation>
        <location evidence="1 11">Cell outer membrane</location>
        <topology evidence="1 11">Multi-pass membrane protein</topology>
    </subcellularLocation>
</comment>
<dbReference type="Proteomes" id="UP001501565">
    <property type="component" value="Unassembled WGS sequence"/>
</dbReference>
<dbReference type="PANTHER" id="PTHR30069">
    <property type="entry name" value="TONB-DEPENDENT OUTER MEMBRANE RECEPTOR"/>
    <property type="match status" value="1"/>
</dbReference>
<evidence type="ECO:0000313" key="16">
    <source>
        <dbReference type="Proteomes" id="UP001501565"/>
    </source>
</evidence>
<keyword evidence="16" id="KW-1185">Reference proteome</keyword>
<accession>A0ABP7ME99</accession>
<dbReference type="InterPro" id="IPR037066">
    <property type="entry name" value="Plug_dom_sf"/>
</dbReference>
<feature type="domain" description="TonB-dependent receptor-like beta-barrel" evidence="13">
    <location>
        <begin position="216"/>
        <end position="685"/>
    </location>
</feature>
<evidence type="ECO:0000256" key="8">
    <source>
        <dbReference type="ARBA" id="ARBA00023136"/>
    </source>
</evidence>
<evidence type="ECO:0000256" key="9">
    <source>
        <dbReference type="ARBA" id="ARBA00023170"/>
    </source>
</evidence>
<organism evidence="15 16">
    <name type="scientific">Litoribacillus peritrichatus</name>
    <dbReference type="NCBI Taxonomy" id="718191"/>
    <lineage>
        <taxon>Bacteria</taxon>
        <taxon>Pseudomonadati</taxon>
        <taxon>Pseudomonadota</taxon>
        <taxon>Gammaproteobacteria</taxon>
        <taxon>Oceanospirillales</taxon>
        <taxon>Oceanospirillaceae</taxon>
        <taxon>Litoribacillus</taxon>
    </lineage>
</organism>
<dbReference type="InterPro" id="IPR039426">
    <property type="entry name" value="TonB-dep_rcpt-like"/>
</dbReference>
<evidence type="ECO:0000256" key="11">
    <source>
        <dbReference type="PROSITE-ProRule" id="PRU01360"/>
    </source>
</evidence>
<evidence type="ECO:0000256" key="1">
    <source>
        <dbReference type="ARBA" id="ARBA00004571"/>
    </source>
</evidence>
<keyword evidence="7 12" id="KW-0798">TonB box</keyword>
<evidence type="ECO:0000256" key="4">
    <source>
        <dbReference type="ARBA" id="ARBA00022452"/>
    </source>
</evidence>
<dbReference type="Pfam" id="PF07715">
    <property type="entry name" value="Plug"/>
    <property type="match status" value="1"/>
</dbReference>
<evidence type="ECO:0000313" key="15">
    <source>
        <dbReference type="EMBL" id="GAA3921035.1"/>
    </source>
</evidence>
<dbReference type="InterPro" id="IPR012910">
    <property type="entry name" value="Plug_dom"/>
</dbReference>
<evidence type="ECO:0000256" key="12">
    <source>
        <dbReference type="RuleBase" id="RU003357"/>
    </source>
</evidence>